<dbReference type="CDD" id="cd00130">
    <property type="entry name" value="PAS"/>
    <property type="match status" value="2"/>
</dbReference>
<dbReference type="PANTHER" id="PTHR43304">
    <property type="entry name" value="PHYTOCHROME-LIKE PROTEIN CPH1"/>
    <property type="match status" value="1"/>
</dbReference>
<feature type="domain" description="PAS" evidence="7">
    <location>
        <begin position="180"/>
        <end position="232"/>
    </location>
</feature>
<dbReference type="InterPro" id="IPR035965">
    <property type="entry name" value="PAS-like_dom_sf"/>
</dbReference>
<keyword evidence="3" id="KW-0597">Phosphoprotein</keyword>
<dbReference type="InterPro" id="IPR003594">
    <property type="entry name" value="HATPase_dom"/>
</dbReference>
<evidence type="ECO:0000256" key="2">
    <source>
        <dbReference type="ARBA" id="ARBA00012438"/>
    </source>
</evidence>
<gene>
    <name evidence="8" type="ORF">Natoc_3640</name>
</gene>
<evidence type="ECO:0000256" key="1">
    <source>
        <dbReference type="ARBA" id="ARBA00000085"/>
    </source>
</evidence>
<dbReference type="EMBL" id="CP003929">
    <property type="protein sequence ID" value="AGB39356.1"/>
    <property type="molecule type" value="Genomic_DNA"/>
</dbReference>
<dbReference type="eggNOG" id="arCOG02360">
    <property type="taxonomic scope" value="Archaea"/>
</dbReference>
<dbReference type="Gene3D" id="3.30.450.20">
    <property type="entry name" value="PAS domain"/>
    <property type="match status" value="2"/>
</dbReference>
<accession>L0K2Z0</accession>
<sequence>MAPSTRRGSESTAATDRYEAVADLAQQALADEDVESLLQSTTSAAATVIDARSLAILERRPENERATVRSHVGYHAARGDGGTVAATADSWVGTVLERADPVRSDESIDTPTPTGEARHSVGVRIDVDGEPWGILEAHANEPGAVTDADVAFLERIVDVLESAIEPASAPTDDAGSAADETDRLHRAVETAREGIAVFEPGGEFAYTNEAYAELYGYDPAEIEGMHWEQVHPPGMVTRIYREVFPQLSTTGTWSGKTVGLRADETRFLKEHSLSATTDGGIISVVCDVAERRRLESEFEEIYGRITDAVVGLDVDWTFTHVNDRAAELIGLTDREVLGRSFWTVFPDVGEDVAEEFRTAMATQEPTAFEEYVPVLESWLEVSVYPSETGLSVYLRDITERKTAERELRESNRALRRLYEITADTERSFEQKVTRLLELGRERLGLEAGFVADIDPETDRFEVVHATGDDRISPGTSAPLSETYCRQTVETMEPFVLTDAPAQGWADDRAYERWGFDTYVGCEIPVTGGTQTVCFAADDARSEPLTPAERGFVELATQWLSYELERRRYQAELEDVIDELEASNERLEQFAYAASHDLQEPLRMITSYLGLIESRYGDRLDAEGEEFIAYAVDGAERMREMIDGLLEYSRVDTRGDPFEPVDLEDVLEAVRSDIRVQIAESDAEIDVAPLPTVEGDTGQLRQLFQNLLSNAIKYSGEEPPRIEIAAEHSRIDGRWQIAVSDDGVGIDPDEADRIFDVFQRLHGRDEPGTGIGLALCRRIVERHGGEIGVASEPGEGSTFTVTLPPAGNATAGP</sequence>
<dbReference type="InterPro" id="IPR013656">
    <property type="entry name" value="PAS_4"/>
</dbReference>
<dbReference type="Gene3D" id="3.30.565.10">
    <property type="entry name" value="Histidine kinase-like ATPase, C-terminal domain"/>
    <property type="match status" value="1"/>
</dbReference>
<dbReference type="PRINTS" id="PR00344">
    <property type="entry name" value="BCTRLSENSOR"/>
</dbReference>
<dbReference type="PROSITE" id="PS50109">
    <property type="entry name" value="HIS_KIN"/>
    <property type="match status" value="1"/>
</dbReference>
<dbReference type="InterPro" id="IPR003018">
    <property type="entry name" value="GAF"/>
</dbReference>
<dbReference type="FunFam" id="3.30.565.10:FF:000006">
    <property type="entry name" value="Sensor histidine kinase WalK"/>
    <property type="match status" value="1"/>
</dbReference>
<dbReference type="HOGENOM" id="CLU_000445_114_71_2"/>
<dbReference type="SUPFAM" id="SSF55781">
    <property type="entry name" value="GAF domain-like"/>
    <property type="match status" value="2"/>
</dbReference>
<dbReference type="NCBIfam" id="TIGR00229">
    <property type="entry name" value="sensory_box"/>
    <property type="match status" value="2"/>
</dbReference>
<protein>
    <recommendedName>
        <fullName evidence="2">histidine kinase</fullName>
        <ecNumber evidence="2">2.7.13.3</ecNumber>
    </recommendedName>
</protein>
<dbReference type="Pfam" id="PF00512">
    <property type="entry name" value="HisKA"/>
    <property type="match status" value="1"/>
</dbReference>
<dbReference type="RefSeq" id="WP_015322790.1">
    <property type="nucleotide sequence ID" value="NC_019974.1"/>
</dbReference>
<keyword evidence="9" id="KW-1185">Reference proteome</keyword>
<reference evidence="8 9" key="1">
    <citation type="submission" date="2012-11" db="EMBL/GenBank/DDBJ databases">
        <title>FINISHED of Natronococcus occultus SP4, DSM 3396.</title>
        <authorList>
            <consortium name="DOE Joint Genome Institute"/>
            <person name="Eisen J."/>
            <person name="Huntemann M."/>
            <person name="Wei C.-L."/>
            <person name="Han J."/>
            <person name="Detter J.C."/>
            <person name="Han C."/>
            <person name="Tapia R."/>
            <person name="Chen A."/>
            <person name="Kyrpides N."/>
            <person name="Mavromatis K."/>
            <person name="Markowitz V."/>
            <person name="Szeto E."/>
            <person name="Ivanova N."/>
            <person name="Mikhailova N."/>
            <person name="Ovchinnikova G."/>
            <person name="Pagani I."/>
            <person name="Pati A."/>
            <person name="Goodwin L."/>
            <person name="Nordberg H.P."/>
            <person name="Cantor M.N."/>
            <person name="Hua S.X."/>
            <person name="Woyke T."/>
            <person name="Eisen J."/>
            <person name="Klenk H.-P."/>
            <person name="Klenk H.-P."/>
        </authorList>
    </citation>
    <scope>NUCLEOTIDE SEQUENCE [LARGE SCALE GENOMIC DNA]</scope>
    <source>
        <strain evidence="8 9">SP4</strain>
    </source>
</reference>
<dbReference type="SMART" id="SM00387">
    <property type="entry name" value="HATPase_c"/>
    <property type="match status" value="1"/>
</dbReference>
<dbReference type="InterPro" id="IPR004358">
    <property type="entry name" value="Sig_transdc_His_kin-like_C"/>
</dbReference>
<name>L0K2Z0_9EURY</name>
<dbReference type="InterPro" id="IPR003661">
    <property type="entry name" value="HisK_dim/P_dom"/>
</dbReference>
<dbReference type="InterPro" id="IPR005467">
    <property type="entry name" value="His_kinase_dom"/>
</dbReference>
<dbReference type="InterPro" id="IPR000014">
    <property type="entry name" value="PAS"/>
</dbReference>
<dbReference type="SMART" id="SM00065">
    <property type="entry name" value="GAF"/>
    <property type="match status" value="2"/>
</dbReference>
<feature type="domain" description="Histidine kinase" evidence="6">
    <location>
        <begin position="592"/>
        <end position="806"/>
    </location>
</feature>
<dbReference type="OrthoDB" id="342253at2157"/>
<dbReference type="AlphaFoldDB" id="L0K2Z0"/>
<dbReference type="Gene3D" id="1.10.287.130">
    <property type="match status" value="1"/>
</dbReference>
<proteinExistence type="predicted"/>
<keyword evidence="4" id="KW-0808">Transferase</keyword>
<evidence type="ECO:0000313" key="9">
    <source>
        <dbReference type="Proteomes" id="UP000010878"/>
    </source>
</evidence>
<dbReference type="InterPro" id="IPR036097">
    <property type="entry name" value="HisK_dim/P_sf"/>
</dbReference>
<evidence type="ECO:0000259" key="6">
    <source>
        <dbReference type="PROSITE" id="PS50109"/>
    </source>
</evidence>
<dbReference type="EC" id="2.7.13.3" evidence="2"/>
<organism evidence="8 9">
    <name type="scientific">Natronococcus occultus SP4</name>
    <dbReference type="NCBI Taxonomy" id="694430"/>
    <lineage>
        <taxon>Archaea</taxon>
        <taxon>Methanobacteriati</taxon>
        <taxon>Methanobacteriota</taxon>
        <taxon>Stenosarchaea group</taxon>
        <taxon>Halobacteria</taxon>
        <taxon>Halobacteriales</taxon>
        <taxon>Natrialbaceae</taxon>
        <taxon>Natronococcus</taxon>
    </lineage>
</organism>
<feature type="domain" description="PAS" evidence="7">
    <location>
        <begin position="294"/>
        <end position="363"/>
    </location>
</feature>
<dbReference type="SMART" id="SM00091">
    <property type="entry name" value="PAS"/>
    <property type="match status" value="2"/>
</dbReference>
<dbReference type="Pfam" id="PF02518">
    <property type="entry name" value="HATPase_c"/>
    <property type="match status" value="1"/>
</dbReference>
<dbReference type="Gene3D" id="3.30.450.40">
    <property type="match status" value="2"/>
</dbReference>
<dbReference type="SUPFAM" id="SSF55874">
    <property type="entry name" value="ATPase domain of HSP90 chaperone/DNA topoisomerase II/histidine kinase"/>
    <property type="match status" value="1"/>
</dbReference>
<dbReference type="PANTHER" id="PTHR43304:SF1">
    <property type="entry name" value="PAC DOMAIN-CONTAINING PROTEIN"/>
    <property type="match status" value="1"/>
</dbReference>
<dbReference type="GeneID" id="32188969"/>
<dbReference type="GO" id="GO:0000155">
    <property type="term" value="F:phosphorelay sensor kinase activity"/>
    <property type="evidence" value="ECO:0007669"/>
    <property type="project" value="InterPro"/>
</dbReference>
<dbReference type="InterPro" id="IPR036890">
    <property type="entry name" value="HATPase_C_sf"/>
</dbReference>
<evidence type="ECO:0000259" key="7">
    <source>
        <dbReference type="PROSITE" id="PS50112"/>
    </source>
</evidence>
<dbReference type="eggNOG" id="arCOG06796">
    <property type="taxonomic scope" value="Archaea"/>
</dbReference>
<dbReference type="SUPFAM" id="SSF47384">
    <property type="entry name" value="Homodimeric domain of signal transducing histidine kinase"/>
    <property type="match status" value="1"/>
</dbReference>
<evidence type="ECO:0000256" key="3">
    <source>
        <dbReference type="ARBA" id="ARBA00022553"/>
    </source>
</evidence>
<dbReference type="SUPFAM" id="SSF55785">
    <property type="entry name" value="PYP-like sensor domain (PAS domain)"/>
    <property type="match status" value="2"/>
</dbReference>
<comment type="catalytic activity">
    <reaction evidence="1">
        <text>ATP + protein L-histidine = ADP + protein N-phospho-L-histidine.</text>
        <dbReference type="EC" id="2.7.13.3"/>
    </reaction>
</comment>
<keyword evidence="5" id="KW-0418">Kinase</keyword>
<dbReference type="KEGG" id="nou:Natoc_3640"/>
<dbReference type="InterPro" id="IPR052162">
    <property type="entry name" value="Sensor_kinase/Photoreceptor"/>
</dbReference>
<dbReference type="InterPro" id="IPR029016">
    <property type="entry name" value="GAF-like_dom_sf"/>
</dbReference>
<dbReference type="STRING" id="694430.Natoc_3640"/>
<dbReference type="CDD" id="cd00082">
    <property type="entry name" value="HisKA"/>
    <property type="match status" value="1"/>
</dbReference>
<dbReference type="Proteomes" id="UP000010878">
    <property type="component" value="Chromosome"/>
</dbReference>
<dbReference type="PROSITE" id="PS50112">
    <property type="entry name" value="PAS"/>
    <property type="match status" value="2"/>
</dbReference>
<dbReference type="eggNOG" id="arCOG02369">
    <property type="taxonomic scope" value="Archaea"/>
</dbReference>
<dbReference type="Pfam" id="PF08448">
    <property type="entry name" value="PAS_4"/>
    <property type="match status" value="2"/>
</dbReference>
<dbReference type="Pfam" id="PF13185">
    <property type="entry name" value="GAF_2"/>
    <property type="match status" value="1"/>
</dbReference>
<dbReference type="eggNOG" id="arCOG07605">
    <property type="taxonomic scope" value="Archaea"/>
</dbReference>
<evidence type="ECO:0000256" key="4">
    <source>
        <dbReference type="ARBA" id="ARBA00022679"/>
    </source>
</evidence>
<dbReference type="SMART" id="SM00388">
    <property type="entry name" value="HisKA"/>
    <property type="match status" value="1"/>
</dbReference>
<evidence type="ECO:0000313" key="8">
    <source>
        <dbReference type="EMBL" id="AGB39356.1"/>
    </source>
</evidence>
<evidence type="ECO:0000256" key="5">
    <source>
        <dbReference type="ARBA" id="ARBA00022777"/>
    </source>
</evidence>